<dbReference type="Proteomes" id="UP001060085">
    <property type="component" value="Linkage Group LG07"/>
</dbReference>
<gene>
    <name evidence="1" type="ORF">M9H77_30514</name>
</gene>
<keyword evidence="2" id="KW-1185">Reference proteome</keyword>
<protein>
    <submittedName>
        <fullName evidence="1">Uncharacterized protein</fullName>
    </submittedName>
</protein>
<proteinExistence type="predicted"/>
<sequence length="131" mass="15226">MGLRPIVGKDSVTRNVESNTYREGIFDEAGPDFKHDIAYYNYEETPNPEAQRFYDMLKSIDIPSYEGCTKYSQLSAMAKPLVHEFRSSEEVDIDVKTYFEELQNNAIEIEWDLAEDSDEEIEEYNDNDSDT</sequence>
<evidence type="ECO:0000313" key="1">
    <source>
        <dbReference type="EMBL" id="KAI5653327.1"/>
    </source>
</evidence>
<accession>A0ACC0A035</accession>
<evidence type="ECO:0000313" key="2">
    <source>
        <dbReference type="Proteomes" id="UP001060085"/>
    </source>
</evidence>
<dbReference type="EMBL" id="CM044707">
    <property type="protein sequence ID" value="KAI5653327.1"/>
    <property type="molecule type" value="Genomic_DNA"/>
</dbReference>
<comment type="caution">
    <text evidence="1">The sequence shown here is derived from an EMBL/GenBank/DDBJ whole genome shotgun (WGS) entry which is preliminary data.</text>
</comment>
<organism evidence="1 2">
    <name type="scientific">Catharanthus roseus</name>
    <name type="common">Madagascar periwinkle</name>
    <name type="synonym">Vinca rosea</name>
    <dbReference type="NCBI Taxonomy" id="4058"/>
    <lineage>
        <taxon>Eukaryota</taxon>
        <taxon>Viridiplantae</taxon>
        <taxon>Streptophyta</taxon>
        <taxon>Embryophyta</taxon>
        <taxon>Tracheophyta</taxon>
        <taxon>Spermatophyta</taxon>
        <taxon>Magnoliopsida</taxon>
        <taxon>eudicotyledons</taxon>
        <taxon>Gunneridae</taxon>
        <taxon>Pentapetalae</taxon>
        <taxon>asterids</taxon>
        <taxon>lamiids</taxon>
        <taxon>Gentianales</taxon>
        <taxon>Apocynaceae</taxon>
        <taxon>Rauvolfioideae</taxon>
        <taxon>Vinceae</taxon>
        <taxon>Catharanthinae</taxon>
        <taxon>Catharanthus</taxon>
    </lineage>
</organism>
<reference evidence="2" key="1">
    <citation type="journal article" date="2023" name="Nat. Plants">
        <title>Single-cell RNA sequencing provides a high-resolution roadmap for understanding the multicellular compartmentation of specialized metabolism.</title>
        <authorList>
            <person name="Sun S."/>
            <person name="Shen X."/>
            <person name="Li Y."/>
            <person name="Li Y."/>
            <person name="Wang S."/>
            <person name="Li R."/>
            <person name="Zhang H."/>
            <person name="Shen G."/>
            <person name="Guo B."/>
            <person name="Wei J."/>
            <person name="Xu J."/>
            <person name="St-Pierre B."/>
            <person name="Chen S."/>
            <person name="Sun C."/>
        </authorList>
    </citation>
    <scope>NUCLEOTIDE SEQUENCE [LARGE SCALE GENOMIC DNA]</scope>
</reference>
<name>A0ACC0A035_CATRO</name>